<keyword evidence="3" id="KW-1185">Reference proteome</keyword>
<organism evidence="2 3">
    <name type="scientific">Blomia tropicalis</name>
    <name type="common">Mite</name>
    <dbReference type="NCBI Taxonomy" id="40697"/>
    <lineage>
        <taxon>Eukaryota</taxon>
        <taxon>Metazoa</taxon>
        <taxon>Ecdysozoa</taxon>
        <taxon>Arthropoda</taxon>
        <taxon>Chelicerata</taxon>
        <taxon>Arachnida</taxon>
        <taxon>Acari</taxon>
        <taxon>Acariformes</taxon>
        <taxon>Sarcoptiformes</taxon>
        <taxon>Astigmata</taxon>
        <taxon>Glycyphagoidea</taxon>
        <taxon>Echimyopodidae</taxon>
        <taxon>Blomia</taxon>
    </lineage>
</organism>
<sequence>MFAAIAVVPDVSIHRDSSYESINKRLELATTTTMECIKGPSPTHSKESVVVDDVQTLLESLYIERKQPKQCRMGHNNPFKRKTKNKHKRKHAICYNASLCKDILEKLNSPPSSSISEEDTEDDTNKVMLKITNKMAKIWNLDGYRDGSSSSTTTSTSTSNGDTSKGVNVTTTAESINDETSENHSQVSSQTCARQAMYDYSNSSVTELAAYLDETLFIPKKMSFMAEMMYT</sequence>
<dbReference type="EMBL" id="JAPWDV010000003">
    <property type="protein sequence ID" value="KAJ6218033.1"/>
    <property type="molecule type" value="Genomic_DNA"/>
</dbReference>
<dbReference type="AlphaFoldDB" id="A0A9Q0RJH9"/>
<feature type="region of interest" description="Disordered" evidence="1">
    <location>
        <begin position="145"/>
        <end position="168"/>
    </location>
</feature>
<gene>
    <name evidence="2" type="ORF">RDWZM_009190</name>
</gene>
<evidence type="ECO:0000256" key="1">
    <source>
        <dbReference type="SAM" id="MobiDB-lite"/>
    </source>
</evidence>
<accession>A0A9Q0RJH9</accession>
<feature type="compositionally biased region" description="Low complexity" evidence="1">
    <location>
        <begin position="148"/>
        <end position="159"/>
    </location>
</feature>
<comment type="caution">
    <text evidence="2">The sequence shown here is derived from an EMBL/GenBank/DDBJ whole genome shotgun (WGS) entry which is preliminary data.</text>
</comment>
<name>A0A9Q0RJH9_BLOTA</name>
<dbReference type="Proteomes" id="UP001142055">
    <property type="component" value="Chromosome 3"/>
</dbReference>
<evidence type="ECO:0000313" key="2">
    <source>
        <dbReference type="EMBL" id="KAJ6218033.1"/>
    </source>
</evidence>
<reference evidence="2" key="1">
    <citation type="submission" date="2022-12" db="EMBL/GenBank/DDBJ databases">
        <title>Genome assemblies of Blomia tropicalis.</title>
        <authorList>
            <person name="Cui Y."/>
        </authorList>
    </citation>
    <scope>NUCLEOTIDE SEQUENCE</scope>
    <source>
        <tissue evidence="2">Adult mites</tissue>
    </source>
</reference>
<evidence type="ECO:0008006" key="4">
    <source>
        <dbReference type="Google" id="ProtNLM"/>
    </source>
</evidence>
<protein>
    <recommendedName>
        <fullName evidence="4">Oxidative stress-responsive serine-rich protein 1</fullName>
    </recommendedName>
</protein>
<proteinExistence type="predicted"/>
<evidence type="ECO:0000313" key="3">
    <source>
        <dbReference type="Proteomes" id="UP001142055"/>
    </source>
</evidence>